<dbReference type="GO" id="GO:0016874">
    <property type="term" value="F:ligase activity"/>
    <property type="evidence" value="ECO:0007669"/>
    <property type="project" value="UniProtKB-KW"/>
</dbReference>
<evidence type="ECO:0000256" key="1">
    <source>
        <dbReference type="ARBA" id="ARBA00022450"/>
    </source>
</evidence>
<gene>
    <name evidence="6" type="ORF">LY90DRAFT_521482</name>
</gene>
<keyword evidence="1" id="KW-0596">Phosphopantetheine</keyword>
<dbReference type="PROSITE" id="PS50075">
    <property type="entry name" value="CARRIER"/>
    <property type="match status" value="1"/>
</dbReference>
<feature type="non-terminal residue" evidence="6">
    <location>
        <position position="1"/>
    </location>
</feature>
<evidence type="ECO:0000313" key="7">
    <source>
        <dbReference type="Proteomes" id="UP000193920"/>
    </source>
</evidence>
<feature type="transmembrane region" description="Helical" evidence="4">
    <location>
        <begin position="22"/>
        <end position="41"/>
    </location>
</feature>
<evidence type="ECO:0000256" key="4">
    <source>
        <dbReference type="SAM" id="Phobius"/>
    </source>
</evidence>
<reference evidence="6 7" key="1">
    <citation type="submission" date="2016-08" db="EMBL/GenBank/DDBJ databases">
        <title>A Parts List for Fungal Cellulosomes Revealed by Comparative Genomics.</title>
        <authorList>
            <consortium name="DOE Joint Genome Institute"/>
            <person name="Haitjema C.H."/>
            <person name="Gilmore S.P."/>
            <person name="Henske J.K."/>
            <person name="Solomon K.V."/>
            <person name="De Groot R."/>
            <person name="Kuo A."/>
            <person name="Mondo S.J."/>
            <person name="Salamov A.A."/>
            <person name="Labutti K."/>
            <person name="Zhao Z."/>
            <person name="Chiniquy J."/>
            <person name="Barry K."/>
            <person name="Brewer H.M."/>
            <person name="Purvine S.O."/>
            <person name="Wright A.T."/>
            <person name="Boxma B."/>
            <person name="Van Alen T."/>
            <person name="Hackstein J.H."/>
            <person name="Baker S.E."/>
            <person name="Grigoriev I.V."/>
            <person name="O'Malley M.A."/>
        </authorList>
    </citation>
    <scope>NUCLEOTIDE SEQUENCE [LARGE SCALE GENOMIC DNA]</scope>
    <source>
        <strain evidence="6 7">G1</strain>
    </source>
</reference>
<organism evidence="6 7">
    <name type="scientific">Neocallimastix californiae</name>
    <dbReference type="NCBI Taxonomy" id="1754190"/>
    <lineage>
        <taxon>Eukaryota</taxon>
        <taxon>Fungi</taxon>
        <taxon>Fungi incertae sedis</taxon>
        <taxon>Chytridiomycota</taxon>
        <taxon>Chytridiomycota incertae sedis</taxon>
        <taxon>Neocallimastigomycetes</taxon>
        <taxon>Neocallimastigales</taxon>
        <taxon>Neocallimastigaceae</taxon>
        <taxon>Neocallimastix</taxon>
    </lineage>
</organism>
<dbReference type="SUPFAM" id="SSF56801">
    <property type="entry name" value="Acetyl-CoA synthetase-like"/>
    <property type="match status" value="1"/>
</dbReference>
<keyword evidence="4" id="KW-1133">Transmembrane helix</keyword>
<evidence type="ECO:0000256" key="2">
    <source>
        <dbReference type="ARBA" id="ARBA00022553"/>
    </source>
</evidence>
<name>A0A1Y1XHI1_9FUNG</name>
<dbReference type="InterPro" id="IPR036736">
    <property type="entry name" value="ACP-like_sf"/>
</dbReference>
<keyword evidence="2" id="KW-0597">Phosphoprotein</keyword>
<dbReference type="GO" id="GO:0031177">
    <property type="term" value="F:phosphopantetheine binding"/>
    <property type="evidence" value="ECO:0007669"/>
    <property type="project" value="TreeGrafter"/>
</dbReference>
<dbReference type="Gene3D" id="1.10.1200.10">
    <property type="entry name" value="ACP-like"/>
    <property type="match status" value="1"/>
</dbReference>
<accession>A0A1Y1XHI1</accession>
<dbReference type="EMBL" id="MCOG01001279">
    <property type="protein sequence ID" value="ORX85152.1"/>
    <property type="molecule type" value="Genomic_DNA"/>
</dbReference>
<dbReference type="OrthoDB" id="329835at2759"/>
<evidence type="ECO:0000259" key="5">
    <source>
        <dbReference type="PROSITE" id="PS50075"/>
    </source>
</evidence>
<dbReference type="Pfam" id="PF00550">
    <property type="entry name" value="PP-binding"/>
    <property type="match status" value="1"/>
</dbReference>
<evidence type="ECO:0000313" key="6">
    <source>
        <dbReference type="EMBL" id="ORX85152.1"/>
    </source>
</evidence>
<evidence type="ECO:0000256" key="3">
    <source>
        <dbReference type="ARBA" id="ARBA00022598"/>
    </source>
</evidence>
<dbReference type="Gene3D" id="3.30.300.30">
    <property type="match status" value="1"/>
</dbReference>
<dbReference type="GO" id="GO:0044550">
    <property type="term" value="P:secondary metabolite biosynthetic process"/>
    <property type="evidence" value="ECO:0007669"/>
    <property type="project" value="TreeGrafter"/>
</dbReference>
<dbReference type="PROSITE" id="PS00012">
    <property type="entry name" value="PHOSPHOPANTETHEINE"/>
    <property type="match status" value="1"/>
</dbReference>
<dbReference type="Proteomes" id="UP000193920">
    <property type="component" value="Unassembled WGS sequence"/>
</dbReference>
<dbReference type="PANTHER" id="PTHR45527:SF1">
    <property type="entry name" value="FATTY ACID SYNTHASE"/>
    <property type="match status" value="1"/>
</dbReference>
<dbReference type="InterPro" id="IPR006162">
    <property type="entry name" value="Ppantetheine_attach_site"/>
</dbReference>
<dbReference type="InterPro" id="IPR045851">
    <property type="entry name" value="AMP-bd_C_sf"/>
</dbReference>
<keyword evidence="3" id="KW-0436">Ligase</keyword>
<proteinExistence type="predicted"/>
<dbReference type="GO" id="GO:0005829">
    <property type="term" value="C:cytosol"/>
    <property type="evidence" value="ECO:0007669"/>
    <property type="project" value="TreeGrafter"/>
</dbReference>
<comment type="caution">
    <text evidence="6">The sequence shown here is derived from an EMBL/GenBank/DDBJ whole genome shotgun (WGS) entry which is preliminary data.</text>
</comment>
<keyword evidence="4" id="KW-0472">Membrane</keyword>
<keyword evidence="7" id="KW-1185">Reference proteome</keyword>
<protein>
    <recommendedName>
        <fullName evidence="5">Carrier domain-containing protein</fullName>
    </recommendedName>
</protein>
<dbReference type="InterPro" id="IPR009081">
    <property type="entry name" value="PP-bd_ACP"/>
</dbReference>
<sequence>STEFVGRVFSLVFPFSLISYEISHNILFILSMDFILLIIVYKSLPRYVIPSYFIRIDVLPITSTGKLDRKALPESNINDIIKKEYVEPDTEMERIICEIYERLFKLEENTVGKYSYFYDLGGNSLNAIKVVRELEKKFKFKVGIKDILKYSVVSNLSEHV</sequence>
<dbReference type="SUPFAM" id="SSF47336">
    <property type="entry name" value="ACP-like"/>
    <property type="match status" value="1"/>
</dbReference>
<dbReference type="STRING" id="1754190.A0A1Y1XHI1"/>
<dbReference type="GO" id="GO:0043041">
    <property type="term" value="P:amino acid activation for nonribosomal peptide biosynthetic process"/>
    <property type="evidence" value="ECO:0007669"/>
    <property type="project" value="TreeGrafter"/>
</dbReference>
<feature type="domain" description="Carrier" evidence="5">
    <location>
        <begin position="87"/>
        <end position="160"/>
    </location>
</feature>
<dbReference type="AlphaFoldDB" id="A0A1Y1XHI1"/>
<keyword evidence="4" id="KW-0812">Transmembrane</keyword>
<dbReference type="PANTHER" id="PTHR45527">
    <property type="entry name" value="NONRIBOSOMAL PEPTIDE SYNTHETASE"/>
    <property type="match status" value="1"/>
</dbReference>